<proteinExistence type="predicted"/>
<dbReference type="Ensembl" id="ENSHHUT00000035211.1">
    <property type="protein sequence ID" value="ENSHHUP00000033855.1"/>
    <property type="gene ID" value="ENSHHUG00000021353.1"/>
</dbReference>
<protein>
    <submittedName>
        <fullName evidence="3">Uncharacterized protein</fullName>
    </submittedName>
</protein>
<evidence type="ECO:0000256" key="2">
    <source>
        <dbReference type="SAM" id="Phobius"/>
    </source>
</evidence>
<dbReference type="Proteomes" id="UP000314982">
    <property type="component" value="Unassembled WGS sequence"/>
</dbReference>
<name>A0A4W5M946_9TELE</name>
<evidence type="ECO:0000256" key="1">
    <source>
        <dbReference type="SAM" id="MobiDB-lite"/>
    </source>
</evidence>
<evidence type="ECO:0000313" key="4">
    <source>
        <dbReference type="Proteomes" id="UP000314982"/>
    </source>
</evidence>
<keyword evidence="4" id="KW-1185">Reference proteome</keyword>
<sequence length="123" mass="12884">MRGQVQPSAGQPNTTQPSTQTPQPATGALGRVGAGGPDGLIAVPYTSKDSLLVIMISVCVIVGVAGLILATVFWVSVSLVFLVPVFILRPPPPLHTRIPIWISLHLLTETLSTPFLSSPAISH</sequence>
<reference evidence="3" key="2">
    <citation type="submission" date="2025-08" db="UniProtKB">
        <authorList>
            <consortium name="Ensembl"/>
        </authorList>
    </citation>
    <scope>IDENTIFICATION</scope>
</reference>
<keyword evidence="2" id="KW-0812">Transmembrane</keyword>
<keyword evidence="2" id="KW-0472">Membrane</keyword>
<evidence type="ECO:0000313" key="3">
    <source>
        <dbReference type="Ensembl" id="ENSHHUP00000033855.1"/>
    </source>
</evidence>
<feature type="transmembrane region" description="Helical" evidence="2">
    <location>
        <begin position="54"/>
        <end position="87"/>
    </location>
</feature>
<reference evidence="4" key="1">
    <citation type="submission" date="2018-06" db="EMBL/GenBank/DDBJ databases">
        <title>Genome assembly of Danube salmon.</title>
        <authorList>
            <person name="Macqueen D.J."/>
            <person name="Gundappa M.K."/>
        </authorList>
    </citation>
    <scope>NUCLEOTIDE SEQUENCE [LARGE SCALE GENOMIC DNA]</scope>
</reference>
<dbReference type="AlphaFoldDB" id="A0A4W5M946"/>
<dbReference type="STRING" id="62062.ENSHHUP00000033855"/>
<feature type="compositionally biased region" description="Low complexity" evidence="1">
    <location>
        <begin position="11"/>
        <end position="24"/>
    </location>
</feature>
<organism evidence="3 4">
    <name type="scientific">Hucho hucho</name>
    <name type="common">huchen</name>
    <dbReference type="NCBI Taxonomy" id="62062"/>
    <lineage>
        <taxon>Eukaryota</taxon>
        <taxon>Metazoa</taxon>
        <taxon>Chordata</taxon>
        <taxon>Craniata</taxon>
        <taxon>Vertebrata</taxon>
        <taxon>Euteleostomi</taxon>
        <taxon>Actinopterygii</taxon>
        <taxon>Neopterygii</taxon>
        <taxon>Teleostei</taxon>
        <taxon>Protacanthopterygii</taxon>
        <taxon>Salmoniformes</taxon>
        <taxon>Salmonidae</taxon>
        <taxon>Salmoninae</taxon>
        <taxon>Hucho</taxon>
    </lineage>
</organism>
<reference evidence="3" key="3">
    <citation type="submission" date="2025-09" db="UniProtKB">
        <authorList>
            <consortium name="Ensembl"/>
        </authorList>
    </citation>
    <scope>IDENTIFICATION</scope>
</reference>
<feature type="region of interest" description="Disordered" evidence="1">
    <location>
        <begin position="1"/>
        <end position="32"/>
    </location>
</feature>
<feature type="compositionally biased region" description="Polar residues" evidence="1">
    <location>
        <begin position="1"/>
        <end position="10"/>
    </location>
</feature>
<keyword evidence="2" id="KW-1133">Transmembrane helix</keyword>
<accession>A0A4W5M946</accession>